<dbReference type="InterPro" id="IPR016181">
    <property type="entry name" value="Acyl_CoA_acyltransferase"/>
</dbReference>
<comment type="caution">
    <text evidence="2">The sequence shown here is derived from an EMBL/GenBank/DDBJ whole genome shotgun (WGS) entry which is preliminary data.</text>
</comment>
<feature type="domain" description="N-acetyltransferase" evidence="1">
    <location>
        <begin position="1"/>
        <end position="191"/>
    </location>
</feature>
<dbReference type="EMBL" id="MFJF01000001">
    <property type="protein sequence ID" value="OGG08425.1"/>
    <property type="molecule type" value="Genomic_DNA"/>
</dbReference>
<dbReference type="Proteomes" id="UP000177354">
    <property type="component" value="Unassembled WGS sequence"/>
</dbReference>
<evidence type="ECO:0000313" key="2">
    <source>
        <dbReference type="EMBL" id="OGG08425.1"/>
    </source>
</evidence>
<organism evidence="2 3">
    <name type="scientific">Candidatus Gottesmanbacteria bacterium RIFCSPHIGHO2_01_FULL_40_15</name>
    <dbReference type="NCBI Taxonomy" id="1798376"/>
    <lineage>
        <taxon>Bacteria</taxon>
        <taxon>Candidatus Gottesmaniibacteriota</taxon>
    </lineage>
</organism>
<dbReference type="CDD" id="cd04301">
    <property type="entry name" value="NAT_SF"/>
    <property type="match status" value="1"/>
</dbReference>
<name>A0A1F5Z7T0_9BACT</name>
<dbReference type="SUPFAM" id="SSF55729">
    <property type="entry name" value="Acyl-CoA N-acyltransferases (Nat)"/>
    <property type="match status" value="1"/>
</dbReference>
<dbReference type="Pfam" id="PF00583">
    <property type="entry name" value="Acetyltransf_1"/>
    <property type="match status" value="1"/>
</dbReference>
<dbReference type="Gene3D" id="3.40.630.30">
    <property type="match status" value="1"/>
</dbReference>
<dbReference type="GO" id="GO:0016747">
    <property type="term" value="F:acyltransferase activity, transferring groups other than amino-acyl groups"/>
    <property type="evidence" value="ECO:0007669"/>
    <property type="project" value="InterPro"/>
</dbReference>
<dbReference type="PROSITE" id="PS51186">
    <property type="entry name" value="GNAT"/>
    <property type="match status" value="1"/>
</dbReference>
<gene>
    <name evidence="2" type="ORF">A2777_03165</name>
</gene>
<accession>A0A1F5Z7T0</accession>
<protein>
    <recommendedName>
        <fullName evidence="1">N-acetyltransferase domain-containing protein</fullName>
    </recommendedName>
</protein>
<sequence length="191" mass="22089">MIKPLTDQKIDQVVNLHRNELSGFLPELGEEFLTKFYRASLETPDLVTYVEEENGKVRGFVSYSVNTEGLNSRILKKDLLGFVIVLLRYIITHPLKTVKFIKIIAYPGFSSKRAELLSIAVDRNHRMKGIGKKLLKITASDMKKKGIKKFKISVYDRLPANAFYMKTGCKLTESFEFMGELMNYYEYEIRD</sequence>
<evidence type="ECO:0000259" key="1">
    <source>
        <dbReference type="PROSITE" id="PS51186"/>
    </source>
</evidence>
<dbReference type="InterPro" id="IPR000182">
    <property type="entry name" value="GNAT_dom"/>
</dbReference>
<dbReference type="AlphaFoldDB" id="A0A1F5Z7T0"/>
<reference evidence="2 3" key="1">
    <citation type="journal article" date="2016" name="Nat. Commun.">
        <title>Thousands of microbial genomes shed light on interconnected biogeochemical processes in an aquifer system.</title>
        <authorList>
            <person name="Anantharaman K."/>
            <person name="Brown C.T."/>
            <person name="Hug L.A."/>
            <person name="Sharon I."/>
            <person name="Castelle C.J."/>
            <person name="Probst A.J."/>
            <person name="Thomas B.C."/>
            <person name="Singh A."/>
            <person name="Wilkins M.J."/>
            <person name="Karaoz U."/>
            <person name="Brodie E.L."/>
            <person name="Williams K.H."/>
            <person name="Hubbard S.S."/>
            <person name="Banfield J.F."/>
        </authorList>
    </citation>
    <scope>NUCLEOTIDE SEQUENCE [LARGE SCALE GENOMIC DNA]</scope>
</reference>
<proteinExistence type="predicted"/>
<evidence type="ECO:0000313" key="3">
    <source>
        <dbReference type="Proteomes" id="UP000177354"/>
    </source>
</evidence>